<protein>
    <submittedName>
        <fullName evidence="1">Uncharacterized protein</fullName>
    </submittedName>
</protein>
<gene>
    <name evidence="1" type="ORF">QBC40DRAFT_322674</name>
</gene>
<name>A0AAN6XKL4_9PEZI</name>
<dbReference type="AlphaFoldDB" id="A0AAN6XKL4"/>
<evidence type="ECO:0000313" key="1">
    <source>
        <dbReference type="EMBL" id="KAK4202076.1"/>
    </source>
</evidence>
<dbReference type="EMBL" id="MU863901">
    <property type="protein sequence ID" value="KAK4202076.1"/>
    <property type="molecule type" value="Genomic_DNA"/>
</dbReference>
<reference evidence="1" key="1">
    <citation type="journal article" date="2023" name="Mol. Phylogenet. Evol.">
        <title>Genome-scale phylogeny and comparative genomics of the fungal order Sordariales.</title>
        <authorList>
            <person name="Hensen N."/>
            <person name="Bonometti L."/>
            <person name="Westerberg I."/>
            <person name="Brannstrom I.O."/>
            <person name="Guillou S."/>
            <person name="Cros-Aarteil S."/>
            <person name="Calhoun S."/>
            <person name="Haridas S."/>
            <person name="Kuo A."/>
            <person name="Mondo S."/>
            <person name="Pangilinan J."/>
            <person name="Riley R."/>
            <person name="LaButti K."/>
            <person name="Andreopoulos B."/>
            <person name="Lipzen A."/>
            <person name="Chen C."/>
            <person name="Yan M."/>
            <person name="Daum C."/>
            <person name="Ng V."/>
            <person name="Clum A."/>
            <person name="Steindorff A."/>
            <person name="Ohm R.A."/>
            <person name="Martin F."/>
            <person name="Silar P."/>
            <person name="Natvig D.O."/>
            <person name="Lalanne C."/>
            <person name="Gautier V."/>
            <person name="Ament-Velasquez S.L."/>
            <person name="Kruys A."/>
            <person name="Hutchinson M.I."/>
            <person name="Powell A.J."/>
            <person name="Barry K."/>
            <person name="Miller A.N."/>
            <person name="Grigoriev I.V."/>
            <person name="Debuchy R."/>
            <person name="Gladieux P."/>
            <person name="Hiltunen Thoren M."/>
            <person name="Johannesson H."/>
        </authorList>
    </citation>
    <scope>NUCLEOTIDE SEQUENCE</scope>
    <source>
        <strain evidence="1">CBS 315.58</strain>
    </source>
</reference>
<comment type="caution">
    <text evidence="1">The sequence shown here is derived from an EMBL/GenBank/DDBJ whole genome shotgun (WGS) entry which is preliminary data.</text>
</comment>
<reference evidence="1" key="2">
    <citation type="submission" date="2023-05" db="EMBL/GenBank/DDBJ databases">
        <authorList>
            <consortium name="Lawrence Berkeley National Laboratory"/>
            <person name="Steindorff A."/>
            <person name="Hensen N."/>
            <person name="Bonometti L."/>
            <person name="Westerberg I."/>
            <person name="Brannstrom I.O."/>
            <person name="Guillou S."/>
            <person name="Cros-Aarteil S."/>
            <person name="Calhoun S."/>
            <person name="Haridas S."/>
            <person name="Kuo A."/>
            <person name="Mondo S."/>
            <person name="Pangilinan J."/>
            <person name="Riley R."/>
            <person name="Labutti K."/>
            <person name="Andreopoulos B."/>
            <person name="Lipzen A."/>
            <person name="Chen C."/>
            <person name="Yanf M."/>
            <person name="Daum C."/>
            <person name="Ng V."/>
            <person name="Clum A."/>
            <person name="Ohm R."/>
            <person name="Martin F."/>
            <person name="Silar P."/>
            <person name="Natvig D."/>
            <person name="Lalanne C."/>
            <person name="Gautier V."/>
            <person name="Ament-Velasquez S.L."/>
            <person name="Kruys A."/>
            <person name="Hutchinson M.I."/>
            <person name="Powell A.J."/>
            <person name="Barry K."/>
            <person name="Miller A.N."/>
            <person name="Grigoriev I.V."/>
            <person name="Debuchy R."/>
            <person name="Gladieux P."/>
            <person name="Thoren M.H."/>
            <person name="Johannesson H."/>
        </authorList>
    </citation>
    <scope>NUCLEOTIDE SEQUENCE</scope>
    <source>
        <strain evidence="1">CBS 315.58</strain>
    </source>
</reference>
<evidence type="ECO:0000313" key="2">
    <source>
        <dbReference type="Proteomes" id="UP001303160"/>
    </source>
</evidence>
<sequence>MAEYLDPIWSAFPSFDTDLPPILRAIVLKCEAELKNAVEGDHKILDIQRVIANCDPKGIEEVRADPSERENAQMLERQMAKFEQQISALDDTDPRALEAFIWGPWRQWISELYAVDPSAIADMGDAARNIKTHEIPPRLRTLLGEEFSISRLIIEDANIESLEEEETLNESEWECPFCSHMDYEELSEDEEECGDETGCEDGTEYEAKSVGKEHSTSERQLGFSRFHITVNLT</sequence>
<dbReference type="Proteomes" id="UP001303160">
    <property type="component" value="Unassembled WGS sequence"/>
</dbReference>
<keyword evidence="2" id="KW-1185">Reference proteome</keyword>
<organism evidence="1 2">
    <name type="scientific">Triangularia verruculosa</name>
    <dbReference type="NCBI Taxonomy" id="2587418"/>
    <lineage>
        <taxon>Eukaryota</taxon>
        <taxon>Fungi</taxon>
        <taxon>Dikarya</taxon>
        <taxon>Ascomycota</taxon>
        <taxon>Pezizomycotina</taxon>
        <taxon>Sordariomycetes</taxon>
        <taxon>Sordariomycetidae</taxon>
        <taxon>Sordariales</taxon>
        <taxon>Podosporaceae</taxon>
        <taxon>Triangularia</taxon>
    </lineage>
</organism>
<proteinExistence type="predicted"/>
<accession>A0AAN6XKL4</accession>